<dbReference type="RefSeq" id="WP_317832640.1">
    <property type="nucleotide sequence ID" value="NZ_CP136920.1"/>
</dbReference>
<dbReference type="EMBL" id="CP136920">
    <property type="protein sequence ID" value="WOO40555.1"/>
    <property type="molecule type" value="Genomic_DNA"/>
</dbReference>
<dbReference type="KEGG" id="puo:RZN69_17935"/>
<dbReference type="EMBL" id="CP136920">
    <property type="protein sequence ID" value="WOO40505.1"/>
    <property type="molecule type" value="Genomic_DNA"/>
</dbReference>
<protein>
    <submittedName>
        <fullName evidence="3">Uncharacterized protein</fullName>
    </submittedName>
</protein>
<evidence type="ECO:0000313" key="2">
    <source>
        <dbReference type="EMBL" id="WOO40456.1"/>
    </source>
</evidence>
<evidence type="ECO:0000313" key="1">
    <source>
        <dbReference type="EMBL" id="WOO40407.1"/>
    </source>
</evidence>
<reference evidence="3 5" key="1">
    <citation type="submission" date="2023-10" db="EMBL/GenBank/DDBJ databases">
        <title>Rubellicoccus peritrichatus gen. nov., sp. nov., isolated from an algae of coral reef tank.</title>
        <authorList>
            <person name="Luo J."/>
        </authorList>
    </citation>
    <scope>NUCLEOTIDE SEQUENCE [LARGE SCALE GENOMIC DNA]</scope>
    <source>
        <strain evidence="3 5">CR14</strain>
    </source>
</reference>
<name>A0AAQ3L730_9BACT</name>
<keyword evidence="5" id="KW-1185">Reference proteome</keyword>
<dbReference type="Proteomes" id="UP001304300">
    <property type="component" value="Chromosome"/>
</dbReference>
<gene>
    <name evidence="1" type="ORF">RZN69_17445</name>
    <name evidence="2" type="ORF">RZN69_17690</name>
    <name evidence="3" type="ORF">RZN69_17935</name>
    <name evidence="4" type="ORF">RZN69_18185</name>
</gene>
<proteinExistence type="predicted"/>
<evidence type="ECO:0000313" key="4">
    <source>
        <dbReference type="EMBL" id="WOO40555.1"/>
    </source>
</evidence>
<dbReference type="KEGG" id="puo:RZN69_17445"/>
<organism evidence="3 5">
    <name type="scientific">Rubellicoccus peritrichatus</name>
    <dbReference type="NCBI Taxonomy" id="3080537"/>
    <lineage>
        <taxon>Bacteria</taxon>
        <taxon>Pseudomonadati</taxon>
        <taxon>Verrucomicrobiota</taxon>
        <taxon>Opitutia</taxon>
        <taxon>Puniceicoccales</taxon>
        <taxon>Cerasicoccaceae</taxon>
        <taxon>Rubellicoccus</taxon>
    </lineage>
</organism>
<dbReference type="AlphaFoldDB" id="A0AAQ3L730"/>
<dbReference type="KEGG" id="puo:RZN69_17690"/>
<accession>A0AAQ3L730</accession>
<dbReference type="KEGG" id="puo:RZN69_18185"/>
<evidence type="ECO:0000313" key="3">
    <source>
        <dbReference type="EMBL" id="WOO40505.1"/>
    </source>
</evidence>
<evidence type="ECO:0000313" key="5">
    <source>
        <dbReference type="Proteomes" id="UP001304300"/>
    </source>
</evidence>
<dbReference type="EMBL" id="CP136920">
    <property type="protein sequence ID" value="WOO40407.1"/>
    <property type="molecule type" value="Genomic_DNA"/>
</dbReference>
<sequence length="82" mass="9417">MSEEIEASNKVKLAASMIVEGKTLGYLYESQWKDASYELTFIIDALGDYRVHSKKWDEYVARLDDLVEKLKQVKAKAEGRES</sequence>
<dbReference type="EMBL" id="CP136920">
    <property type="protein sequence ID" value="WOO40456.1"/>
    <property type="molecule type" value="Genomic_DNA"/>
</dbReference>